<organism evidence="1 2">
    <name type="scientific">Lacrimispora saccharolytica (strain ATCC 35040 / DSM 2544 / NRCC 2533 / WM1)</name>
    <name type="common">Clostridium saccharolyticum</name>
    <dbReference type="NCBI Taxonomy" id="610130"/>
    <lineage>
        <taxon>Bacteria</taxon>
        <taxon>Bacillati</taxon>
        <taxon>Bacillota</taxon>
        <taxon>Clostridia</taxon>
        <taxon>Lachnospirales</taxon>
        <taxon>Lachnospiraceae</taxon>
        <taxon>Lacrimispora</taxon>
    </lineage>
</organism>
<evidence type="ECO:0000313" key="2">
    <source>
        <dbReference type="Proteomes" id="UP000001662"/>
    </source>
</evidence>
<dbReference type="AlphaFoldDB" id="D9R5J3"/>
<sequence length="86" mass="9733">MHLNTTTFILNKKQTEYTARDGSVKQSYKVTVSQDNNNIISELSVNSDIFQTLVQGREFDLICEYRSTRSGNYLVVISAKPVKTAL</sequence>
<dbReference type="STRING" id="610130.Closa_0774"/>
<proteinExistence type="predicted"/>
<reference evidence="1" key="1">
    <citation type="submission" date="2010-07" db="EMBL/GenBank/DDBJ databases">
        <title>Complete sequence of Clostridium saccharolyticum WM1.</title>
        <authorList>
            <consortium name="US DOE Joint Genome Institute"/>
            <person name="Lucas S."/>
            <person name="Copeland A."/>
            <person name="Lapidus A."/>
            <person name="Cheng J.-F."/>
            <person name="Bruce D."/>
            <person name="Goodwin L."/>
            <person name="Pitluck S."/>
            <person name="Chertkov O."/>
            <person name="Detter J.C."/>
            <person name="Han C."/>
            <person name="Tapia R."/>
            <person name="Land M."/>
            <person name="Hauser L."/>
            <person name="Chang Y.-J."/>
            <person name="Jeffries C."/>
            <person name="Kyrpides N."/>
            <person name="Ivanova N."/>
            <person name="Mikhailova N."/>
            <person name="Mouttaki H."/>
            <person name="Lin L."/>
            <person name="Zhou J."/>
            <person name="Hemme C.L."/>
            <person name="Woyke T."/>
        </authorList>
    </citation>
    <scope>NUCLEOTIDE SEQUENCE [LARGE SCALE GENOMIC DNA]</scope>
    <source>
        <strain evidence="1">WM1</strain>
    </source>
</reference>
<dbReference type="Proteomes" id="UP000001662">
    <property type="component" value="Chromosome"/>
</dbReference>
<gene>
    <name evidence="1" type="ordered locus">Closa_0774</name>
</gene>
<dbReference type="EMBL" id="CP002109">
    <property type="protein sequence ID" value="ADL03399.1"/>
    <property type="molecule type" value="Genomic_DNA"/>
</dbReference>
<dbReference type="KEGG" id="csh:Closa_0774"/>
<keyword evidence="2" id="KW-1185">Reference proteome</keyword>
<protein>
    <submittedName>
        <fullName evidence="1">Uncharacterized protein</fullName>
    </submittedName>
</protein>
<dbReference type="PaxDb" id="610130-Closa_0774"/>
<dbReference type="HOGENOM" id="CLU_2492456_0_0_9"/>
<dbReference type="RefSeq" id="WP_013271494.1">
    <property type="nucleotide sequence ID" value="NC_014376.1"/>
</dbReference>
<name>D9R5J3_LACSW</name>
<accession>D9R5J3</accession>
<evidence type="ECO:0000313" key="1">
    <source>
        <dbReference type="EMBL" id="ADL03399.1"/>
    </source>
</evidence>